<dbReference type="PANTHER" id="PTHR31078:SF1">
    <property type="entry name" value="CILIA- AND FLAGELLA-ASSOCIATED PROTEIN 300"/>
    <property type="match status" value="1"/>
</dbReference>
<accession>A0A6P8RJE1</accession>
<dbReference type="PANTHER" id="PTHR31078">
    <property type="entry name" value="CILIA- AND FLAGELLA-ASSOCIATED PROTEIN 300"/>
    <property type="match status" value="1"/>
</dbReference>
<comment type="subcellular location">
    <subcellularLocation>
        <location evidence="2">Cytoplasm</location>
        <location evidence="2">Cytoskeleton</location>
        <location evidence="2">Cilium axoneme</location>
    </subcellularLocation>
</comment>
<dbReference type="KEGG" id="gsh:117361906"/>
<dbReference type="RefSeq" id="XP_033803376.1">
    <property type="nucleotide sequence ID" value="XM_033947485.1"/>
</dbReference>
<keyword evidence="9" id="KW-0282">Flagellum</keyword>
<evidence type="ECO:0000256" key="4">
    <source>
        <dbReference type="ARBA" id="ARBA00022174"/>
    </source>
</evidence>
<name>A0A6P8RJE1_GEOSA</name>
<reference evidence="9" key="1">
    <citation type="submission" date="2025-08" db="UniProtKB">
        <authorList>
            <consortium name="RefSeq"/>
        </authorList>
    </citation>
    <scope>IDENTIFICATION</scope>
</reference>
<dbReference type="GeneID" id="117361906"/>
<organism evidence="8 9">
    <name type="scientific">Geotrypetes seraphini</name>
    <name type="common">Gaboon caecilian</name>
    <name type="synonym">Caecilia seraphini</name>
    <dbReference type="NCBI Taxonomy" id="260995"/>
    <lineage>
        <taxon>Eukaryota</taxon>
        <taxon>Metazoa</taxon>
        <taxon>Chordata</taxon>
        <taxon>Craniata</taxon>
        <taxon>Vertebrata</taxon>
        <taxon>Euteleostomi</taxon>
        <taxon>Amphibia</taxon>
        <taxon>Gymnophiona</taxon>
        <taxon>Geotrypetes</taxon>
    </lineage>
</organism>
<evidence type="ECO:0000256" key="1">
    <source>
        <dbReference type="ARBA" id="ARBA00002404"/>
    </source>
</evidence>
<dbReference type="Pfam" id="PF14926">
    <property type="entry name" value="CFAP300"/>
    <property type="match status" value="1"/>
</dbReference>
<evidence type="ECO:0000256" key="7">
    <source>
        <dbReference type="ARBA" id="ARBA00023273"/>
    </source>
</evidence>
<dbReference type="GO" id="GO:0005930">
    <property type="term" value="C:axoneme"/>
    <property type="evidence" value="ECO:0007669"/>
    <property type="project" value="UniProtKB-SubCell"/>
</dbReference>
<protein>
    <recommendedName>
        <fullName evidence="4">Cilia- and flagella-associated protein 300</fullName>
    </recommendedName>
</protein>
<dbReference type="FunCoup" id="A0A6P8RJE1">
    <property type="interactions" value="60"/>
</dbReference>
<dbReference type="AlphaFoldDB" id="A0A6P8RJE1"/>
<dbReference type="Proteomes" id="UP000515159">
    <property type="component" value="Chromosome 6"/>
</dbReference>
<evidence type="ECO:0000256" key="2">
    <source>
        <dbReference type="ARBA" id="ARBA00004430"/>
    </source>
</evidence>
<dbReference type="InParanoid" id="A0A6P8RJE1"/>
<keyword evidence="9" id="KW-0969">Cilium</keyword>
<keyword evidence="5" id="KW-0963">Cytoplasm</keyword>
<sequence length="268" mass="31296">MAEGNGKPSAKFTFRFLPLKACRWLESKDVKDLLVKWSMYGRIAVQAFSFDQYFQAYQKDDFVLAFFKDLNVISNLKLLSYTSGKWMTLGTDVKKVEAKDISCTQISMSFFDRLYSEEIVKESGHIVKCLDELYNDFYISHDLRKLLLLEEYNKFYIFSQADRKEFLFCLFKHLCLGGALCQFEDMIGPYLKTTRSLYKELVSVQKDSETQIIRTISTVFKVSAYDENGICYPSTQNHEQTFAYLIVDPLKRHVHVLYHSFGHGLFCE</sequence>
<proteinExistence type="inferred from homology"/>
<keyword evidence="8" id="KW-1185">Reference proteome</keyword>
<dbReference type="OrthoDB" id="10259249at2759"/>
<dbReference type="CTD" id="85016"/>
<evidence type="ECO:0000256" key="6">
    <source>
        <dbReference type="ARBA" id="ARBA00023212"/>
    </source>
</evidence>
<evidence type="ECO:0000313" key="8">
    <source>
        <dbReference type="Proteomes" id="UP000515159"/>
    </source>
</evidence>
<keyword evidence="7" id="KW-0966">Cell projection</keyword>
<evidence type="ECO:0000313" key="9">
    <source>
        <dbReference type="RefSeq" id="XP_033803376.1"/>
    </source>
</evidence>
<evidence type="ECO:0000256" key="5">
    <source>
        <dbReference type="ARBA" id="ARBA00022490"/>
    </source>
</evidence>
<gene>
    <name evidence="9" type="primary">CFAP300</name>
</gene>
<dbReference type="InterPro" id="IPR029416">
    <property type="entry name" value="CFAP300"/>
</dbReference>
<evidence type="ECO:0000256" key="3">
    <source>
        <dbReference type="ARBA" id="ARBA00009205"/>
    </source>
</evidence>
<keyword evidence="6" id="KW-0206">Cytoskeleton</keyword>
<comment type="similarity">
    <text evidence="3">Belongs to the CFAP300 family.</text>
</comment>
<comment type="function">
    <text evidence="1">Cilium- and flagellum-specific protein that plays a role in axonemal structure organization and motility. May play a role in outer and inner dynein arm assembly.</text>
</comment>